<dbReference type="AlphaFoldDB" id="A0AAW6CDA2"/>
<evidence type="ECO:0000313" key="2">
    <source>
        <dbReference type="Proteomes" id="UP001211173"/>
    </source>
</evidence>
<accession>A0AAW6CDA2</accession>
<sequence length="67" mass="7607">MKQLGNLALVCAKRPEVLLQIYEGRACVYVGEGPERAMFSAAWDNDEELCRMIHELNFGRYRSSQAA</sequence>
<evidence type="ECO:0000313" key="1">
    <source>
        <dbReference type="EMBL" id="MDB7932171.1"/>
    </source>
</evidence>
<dbReference type="Proteomes" id="UP001211173">
    <property type="component" value="Unassembled WGS sequence"/>
</dbReference>
<reference evidence="1" key="1">
    <citation type="submission" date="2023-01" db="EMBL/GenBank/DDBJ databases">
        <title>Human gut microbiome strain richness.</title>
        <authorList>
            <person name="Chen-Liaw A."/>
        </authorList>
    </citation>
    <scope>NUCLEOTIDE SEQUENCE</scope>
    <source>
        <strain evidence="1">1001287st1_F4_1001285I_161205</strain>
    </source>
</reference>
<gene>
    <name evidence="1" type="ORF">PNE06_03680</name>
</gene>
<dbReference type="RefSeq" id="WP_195324948.1">
    <property type="nucleotide sequence ID" value="NZ_JADMVZ010000006.1"/>
</dbReference>
<proteinExistence type="predicted"/>
<protein>
    <submittedName>
        <fullName evidence="1">Uncharacterized protein</fullName>
    </submittedName>
</protein>
<organism evidence="1 2">
    <name type="scientific">Flavonifractor plautii</name>
    <name type="common">Fusobacterium plautii</name>
    <dbReference type="NCBI Taxonomy" id="292800"/>
    <lineage>
        <taxon>Bacteria</taxon>
        <taxon>Bacillati</taxon>
        <taxon>Bacillota</taxon>
        <taxon>Clostridia</taxon>
        <taxon>Eubacteriales</taxon>
        <taxon>Oscillospiraceae</taxon>
        <taxon>Flavonifractor</taxon>
    </lineage>
</organism>
<dbReference type="EMBL" id="JAQLWV010000004">
    <property type="protein sequence ID" value="MDB7932171.1"/>
    <property type="molecule type" value="Genomic_DNA"/>
</dbReference>
<name>A0AAW6CDA2_FLAPL</name>
<comment type="caution">
    <text evidence="1">The sequence shown here is derived from an EMBL/GenBank/DDBJ whole genome shotgun (WGS) entry which is preliminary data.</text>
</comment>